<dbReference type="InterPro" id="IPR013149">
    <property type="entry name" value="ADH-like_C"/>
</dbReference>
<dbReference type="OrthoDB" id="48317at2759"/>
<evidence type="ECO:0000259" key="4">
    <source>
        <dbReference type="SMART" id="SM00829"/>
    </source>
</evidence>
<keyword evidence="3" id="KW-0479">Metal-binding</keyword>
<dbReference type="InterPro" id="IPR002328">
    <property type="entry name" value="ADH_Zn_CS"/>
</dbReference>
<dbReference type="SUPFAM" id="SSF50129">
    <property type="entry name" value="GroES-like"/>
    <property type="match status" value="1"/>
</dbReference>
<sequence length="339" mass="36297">MPENRAAFITSARQRPLEIRSLPYTSPEANQIVIRNRAIGINHIDWKIQEHEFAPFRYPGVLGHESAGDVVEVGSNVSRFQVGDRVLAEGTCMATQKDADGSFQLYTAVPEHVASPIPDTLSYENATVLPLGVSTSIMGLYAPDTLELDYPSLDPKPQGQSILVWGGSSSVGSNVIQLAVHAGYEVIATASKHNFDHVRKLGATAVLDYHEPTIVDDLVTALNGKTLKGAFDAVGLPETTVPLAKVLLQTTEGTKKLVSVLGPPADLPEGISFKMAWAIVSPPELGLAIYQNFLPDALAKGVYVSFPKPDVVGKGLEHIQNGMDVLSKGISAKKIVVSL</sequence>
<dbReference type="GO" id="GO:0008270">
    <property type="term" value="F:zinc ion binding"/>
    <property type="evidence" value="ECO:0007669"/>
    <property type="project" value="InterPro"/>
</dbReference>
<dbReference type="Pfam" id="PF00107">
    <property type="entry name" value="ADH_zinc_N"/>
    <property type="match status" value="1"/>
</dbReference>
<name>A0A7H8QPK1_TALRU</name>
<dbReference type="Gene3D" id="3.40.50.720">
    <property type="entry name" value="NAD(P)-binding Rossmann-like Domain"/>
    <property type="match status" value="1"/>
</dbReference>
<dbReference type="AlphaFoldDB" id="A0A7H8QPK1"/>
<dbReference type="InterPro" id="IPR036291">
    <property type="entry name" value="NAD(P)-bd_dom_sf"/>
</dbReference>
<keyword evidence="3" id="KW-0862">Zinc</keyword>
<dbReference type="CDD" id="cd08249">
    <property type="entry name" value="enoyl_reductase_like"/>
    <property type="match status" value="1"/>
</dbReference>
<dbReference type="GO" id="GO:0016651">
    <property type="term" value="F:oxidoreductase activity, acting on NAD(P)H"/>
    <property type="evidence" value="ECO:0007669"/>
    <property type="project" value="InterPro"/>
</dbReference>
<proteinExistence type="inferred from homology"/>
<dbReference type="Proteomes" id="UP000509510">
    <property type="component" value="Chromosome II"/>
</dbReference>
<evidence type="ECO:0000313" key="6">
    <source>
        <dbReference type="Proteomes" id="UP000509510"/>
    </source>
</evidence>
<dbReference type="KEGG" id="trg:TRUGW13939_02494"/>
<organism evidence="5 6">
    <name type="scientific">Talaromyces rugulosus</name>
    <name type="common">Penicillium rugulosum</name>
    <dbReference type="NCBI Taxonomy" id="121627"/>
    <lineage>
        <taxon>Eukaryota</taxon>
        <taxon>Fungi</taxon>
        <taxon>Dikarya</taxon>
        <taxon>Ascomycota</taxon>
        <taxon>Pezizomycotina</taxon>
        <taxon>Eurotiomycetes</taxon>
        <taxon>Eurotiomycetidae</taxon>
        <taxon>Eurotiales</taxon>
        <taxon>Trichocomaceae</taxon>
        <taxon>Talaromyces</taxon>
        <taxon>Talaromyces sect. Islandici</taxon>
    </lineage>
</organism>
<protein>
    <recommendedName>
        <fullName evidence="4">Enoyl reductase (ER) domain-containing protein</fullName>
    </recommendedName>
</protein>
<reference evidence="6" key="1">
    <citation type="submission" date="2020-06" db="EMBL/GenBank/DDBJ databases">
        <title>A chromosome-scale genome assembly of Talaromyces rugulosus W13939.</title>
        <authorList>
            <person name="Wang B."/>
            <person name="Guo L."/>
            <person name="Ye K."/>
            <person name="Wang L."/>
        </authorList>
    </citation>
    <scope>NUCLEOTIDE SEQUENCE [LARGE SCALE GENOMIC DNA]</scope>
    <source>
        <strain evidence="6">W13939</strain>
    </source>
</reference>
<dbReference type="InterPro" id="IPR047122">
    <property type="entry name" value="Trans-enoyl_RdTase-like"/>
</dbReference>
<keyword evidence="6" id="KW-1185">Reference proteome</keyword>
<dbReference type="SMART" id="SM00829">
    <property type="entry name" value="PKS_ER"/>
    <property type="match status" value="1"/>
</dbReference>
<keyword evidence="2" id="KW-0560">Oxidoreductase</keyword>
<comment type="cofactor">
    <cofactor evidence="3">
        <name>Zn(2+)</name>
        <dbReference type="ChEBI" id="CHEBI:29105"/>
    </cofactor>
</comment>
<dbReference type="Pfam" id="PF08240">
    <property type="entry name" value="ADH_N"/>
    <property type="match status" value="1"/>
</dbReference>
<evidence type="ECO:0000256" key="1">
    <source>
        <dbReference type="ARBA" id="ARBA00008072"/>
    </source>
</evidence>
<evidence type="ECO:0000256" key="3">
    <source>
        <dbReference type="RuleBase" id="RU361277"/>
    </source>
</evidence>
<dbReference type="Gene3D" id="3.90.180.10">
    <property type="entry name" value="Medium-chain alcohol dehydrogenases, catalytic domain"/>
    <property type="match status" value="1"/>
</dbReference>
<evidence type="ECO:0000256" key="2">
    <source>
        <dbReference type="ARBA" id="ARBA00023002"/>
    </source>
</evidence>
<dbReference type="SUPFAM" id="SSF51735">
    <property type="entry name" value="NAD(P)-binding Rossmann-fold domains"/>
    <property type="match status" value="1"/>
</dbReference>
<dbReference type="InterPro" id="IPR020843">
    <property type="entry name" value="ER"/>
</dbReference>
<dbReference type="PANTHER" id="PTHR45348:SF2">
    <property type="entry name" value="ZINC-TYPE ALCOHOL DEHYDROGENASE-LIKE PROTEIN C2E1P3.01"/>
    <property type="match status" value="1"/>
</dbReference>
<dbReference type="RefSeq" id="XP_035341580.1">
    <property type="nucleotide sequence ID" value="XM_035485687.1"/>
</dbReference>
<dbReference type="InterPro" id="IPR011032">
    <property type="entry name" value="GroES-like_sf"/>
</dbReference>
<feature type="domain" description="Enoyl reductase (ER)" evidence="4">
    <location>
        <begin position="13"/>
        <end position="337"/>
    </location>
</feature>
<gene>
    <name evidence="5" type="ORF">TRUGW13939_02494</name>
</gene>
<comment type="similarity">
    <text evidence="1 3">Belongs to the zinc-containing alcohol dehydrogenase family.</text>
</comment>
<evidence type="ECO:0000313" key="5">
    <source>
        <dbReference type="EMBL" id="QKX55401.1"/>
    </source>
</evidence>
<dbReference type="EMBL" id="CP055899">
    <property type="protein sequence ID" value="QKX55401.1"/>
    <property type="molecule type" value="Genomic_DNA"/>
</dbReference>
<dbReference type="PANTHER" id="PTHR45348">
    <property type="entry name" value="HYPOTHETICAL OXIDOREDUCTASE (EUROFUNG)"/>
    <property type="match status" value="1"/>
</dbReference>
<dbReference type="GeneID" id="55990002"/>
<dbReference type="InterPro" id="IPR013154">
    <property type="entry name" value="ADH-like_N"/>
</dbReference>
<dbReference type="PROSITE" id="PS00059">
    <property type="entry name" value="ADH_ZINC"/>
    <property type="match status" value="1"/>
</dbReference>
<accession>A0A7H8QPK1</accession>